<dbReference type="GO" id="GO:0008168">
    <property type="term" value="F:methyltransferase activity"/>
    <property type="evidence" value="ECO:0007669"/>
    <property type="project" value="TreeGrafter"/>
</dbReference>
<protein>
    <submittedName>
        <fullName evidence="3">Williams-Beuren syndrome chromosomal region 27 protein</fullName>
    </submittedName>
</protein>
<dbReference type="Pfam" id="PF13649">
    <property type="entry name" value="Methyltransf_25"/>
    <property type="match status" value="1"/>
</dbReference>
<comment type="caution">
    <text evidence="3">The sequence shown here is derived from an EMBL/GenBank/DDBJ whole genome shotgun (WGS) entry which is preliminary data.</text>
</comment>
<dbReference type="SUPFAM" id="SSF53335">
    <property type="entry name" value="S-adenosyl-L-methionine-dependent methyltransferases"/>
    <property type="match status" value="1"/>
</dbReference>
<dbReference type="EMBL" id="NEDP02005295">
    <property type="protein sequence ID" value="OWF42347.1"/>
    <property type="molecule type" value="Genomic_DNA"/>
</dbReference>
<feature type="coiled-coil region" evidence="1">
    <location>
        <begin position="162"/>
        <end position="189"/>
    </location>
</feature>
<evidence type="ECO:0000256" key="1">
    <source>
        <dbReference type="SAM" id="Coils"/>
    </source>
</evidence>
<dbReference type="CDD" id="cd02440">
    <property type="entry name" value="AdoMet_MTases"/>
    <property type="match status" value="1"/>
</dbReference>
<dbReference type="OrthoDB" id="2019266at2759"/>
<dbReference type="STRING" id="6573.A0A210Q0U3"/>
<sequence>MHMLKFRMRYWILQGEIWTLEVEGRGYIAHKLIAKSLTEFVREERRTVKVLDIGVGTGLVGVELQKLGFHTIDGLDPSQPMLEKARAKHVYTNLFCQYFTAGPTPGLDKDSYDVIISAGSLIRGHLPTDCFIEAARIVRPGGIICMLTRTEGSGSFNESGYQDQFRTVIKQLEEEKKLEEIKWEQLNYNSSSNGIMMAYRVLQ</sequence>
<reference evidence="3 4" key="1">
    <citation type="journal article" date="2017" name="Nat. Ecol. Evol.">
        <title>Scallop genome provides insights into evolution of bilaterian karyotype and development.</title>
        <authorList>
            <person name="Wang S."/>
            <person name="Zhang J."/>
            <person name="Jiao W."/>
            <person name="Li J."/>
            <person name="Xun X."/>
            <person name="Sun Y."/>
            <person name="Guo X."/>
            <person name="Huan P."/>
            <person name="Dong B."/>
            <person name="Zhang L."/>
            <person name="Hu X."/>
            <person name="Sun X."/>
            <person name="Wang J."/>
            <person name="Zhao C."/>
            <person name="Wang Y."/>
            <person name="Wang D."/>
            <person name="Huang X."/>
            <person name="Wang R."/>
            <person name="Lv J."/>
            <person name="Li Y."/>
            <person name="Zhang Z."/>
            <person name="Liu B."/>
            <person name="Lu W."/>
            <person name="Hui Y."/>
            <person name="Liang J."/>
            <person name="Zhou Z."/>
            <person name="Hou R."/>
            <person name="Li X."/>
            <person name="Liu Y."/>
            <person name="Li H."/>
            <person name="Ning X."/>
            <person name="Lin Y."/>
            <person name="Zhao L."/>
            <person name="Xing Q."/>
            <person name="Dou J."/>
            <person name="Li Y."/>
            <person name="Mao J."/>
            <person name="Guo H."/>
            <person name="Dou H."/>
            <person name="Li T."/>
            <person name="Mu C."/>
            <person name="Jiang W."/>
            <person name="Fu Q."/>
            <person name="Fu X."/>
            <person name="Miao Y."/>
            <person name="Liu J."/>
            <person name="Yu Q."/>
            <person name="Li R."/>
            <person name="Liao H."/>
            <person name="Li X."/>
            <person name="Kong Y."/>
            <person name="Jiang Z."/>
            <person name="Chourrout D."/>
            <person name="Li R."/>
            <person name="Bao Z."/>
        </authorList>
    </citation>
    <scope>NUCLEOTIDE SEQUENCE [LARGE SCALE GENOMIC DNA]</scope>
    <source>
        <strain evidence="3 4">PY_sf001</strain>
    </source>
</reference>
<accession>A0A210Q0U3</accession>
<name>A0A210Q0U3_MIZYE</name>
<evidence type="ECO:0000313" key="3">
    <source>
        <dbReference type="EMBL" id="OWF42347.1"/>
    </source>
</evidence>
<keyword evidence="1" id="KW-0175">Coiled coil</keyword>
<dbReference type="InterPro" id="IPR050508">
    <property type="entry name" value="Methyltransf_Superfamily"/>
</dbReference>
<dbReference type="InterPro" id="IPR029063">
    <property type="entry name" value="SAM-dependent_MTases_sf"/>
</dbReference>
<dbReference type="PANTHER" id="PTHR42912:SF83">
    <property type="entry name" value="METHYLTRANSFERASE TYPE 11 DOMAIN-CONTAINING PROTEIN"/>
    <property type="match status" value="1"/>
</dbReference>
<dbReference type="InterPro" id="IPR041698">
    <property type="entry name" value="Methyltransf_25"/>
</dbReference>
<keyword evidence="4" id="KW-1185">Reference proteome</keyword>
<dbReference type="Proteomes" id="UP000242188">
    <property type="component" value="Unassembled WGS sequence"/>
</dbReference>
<dbReference type="AlphaFoldDB" id="A0A210Q0U3"/>
<organism evidence="3 4">
    <name type="scientific">Mizuhopecten yessoensis</name>
    <name type="common">Japanese scallop</name>
    <name type="synonym">Patinopecten yessoensis</name>
    <dbReference type="NCBI Taxonomy" id="6573"/>
    <lineage>
        <taxon>Eukaryota</taxon>
        <taxon>Metazoa</taxon>
        <taxon>Spiralia</taxon>
        <taxon>Lophotrochozoa</taxon>
        <taxon>Mollusca</taxon>
        <taxon>Bivalvia</taxon>
        <taxon>Autobranchia</taxon>
        <taxon>Pteriomorphia</taxon>
        <taxon>Pectinida</taxon>
        <taxon>Pectinoidea</taxon>
        <taxon>Pectinidae</taxon>
        <taxon>Mizuhopecten</taxon>
    </lineage>
</organism>
<feature type="domain" description="Methyltransferase" evidence="2">
    <location>
        <begin position="50"/>
        <end position="142"/>
    </location>
</feature>
<gene>
    <name evidence="3" type="ORF">KP79_PYT19433</name>
</gene>
<proteinExistence type="predicted"/>
<dbReference type="PANTHER" id="PTHR42912">
    <property type="entry name" value="METHYLTRANSFERASE"/>
    <property type="match status" value="1"/>
</dbReference>
<dbReference type="Gene3D" id="3.40.50.150">
    <property type="entry name" value="Vaccinia Virus protein VP39"/>
    <property type="match status" value="1"/>
</dbReference>
<evidence type="ECO:0000259" key="2">
    <source>
        <dbReference type="Pfam" id="PF13649"/>
    </source>
</evidence>
<evidence type="ECO:0000313" key="4">
    <source>
        <dbReference type="Proteomes" id="UP000242188"/>
    </source>
</evidence>